<dbReference type="OrthoDB" id="6518717at2"/>
<dbReference type="AlphaFoldDB" id="A0A158I316"/>
<dbReference type="EMBL" id="FCOK02000040">
    <property type="protein sequence ID" value="SAL51025.1"/>
    <property type="molecule type" value="Genomic_DNA"/>
</dbReference>
<reference evidence="1 2" key="1">
    <citation type="submission" date="2016-01" db="EMBL/GenBank/DDBJ databases">
        <authorList>
            <person name="Oliw E.H."/>
        </authorList>
    </citation>
    <scope>NUCLEOTIDE SEQUENCE [LARGE SCALE GENOMIC DNA]</scope>
    <source>
        <strain evidence="1">LMG 27134</strain>
    </source>
</reference>
<name>A0A158I316_9BURK</name>
<dbReference type="Proteomes" id="UP000054683">
    <property type="component" value="Unassembled WGS sequence"/>
</dbReference>
<sequence>MTDSTASGAHGLEHGTFDEWPPELRTLFDGTSIETKTGFTASLLAADEGRVRTSLLSVGELFAPDPGTLCFSLWPQSRAARLVSKTGCATLTFVFDEAFFQVQLQARIAPLKGASVTCFIATIDSGEWQKVPYARLVQGIGFEFAQGQGDAVLTRWREQIDVLKRAASAAA</sequence>
<gene>
    <name evidence="1" type="ORF">AWB69_05203</name>
</gene>
<accession>A0A158I316</accession>
<evidence type="ECO:0000313" key="1">
    <source>
        <dbReference type="EMBL" id="SAL51025.1"/>
    </source>
</evidence>
<organism evidence="1 2">
    <name type="scientific">Caballeronia udeis</name>
    <dbReference type="NCBI Taxonomy" id="1232866"/>
    <lineage>
        <taxon>Bacteria</taxon>
        <taxon>Pseudomonadati</taxon>
        <taxon>Pseudomonadota</taxon>
        <taxon>Betaproteobacteria</taxon>
        <taxon>Burkholderiales</taxon>
        <taxon>Burkholderiaceae</taxon>
        <taxon>Caballeronia</taxon>
    </lineage>
</organism>
<proteinExistence type="predicted"/>
<evidence type="ECO:0008006" key="3">
    <source>
        <dbReference type="Google" id="ProtNLM"/>
    </source>
</evidence>
<protein>
    <recommendedName>
        <fullName evidence="3">Pyridoxamine 5'-phosphate oxidase</fullName>
    </recommendedName>
</protein>
<evidence type="ECO:0000313" key="2">
    <source>
        <dbReference type="Proteomes" id="UP000054683"/>
    </source>
</evidence>
<dbReference type="RefSeq" id="WP_062089571.1">
    <property type="nucleotide sequence ID" value="NZ_FCOK02000040.1"/>
</dbReference>